<evidence type="ECO:0000259" key="5">
    <source>
        <dbReference type="SMART" id="SM00385"/>
    </source>
</evidence>
<dbReference type="GO" id="GO:0016538">
    <property type="term" value="F:cyclin-dependent protein serine/threonine kinase regulator activity"/>
    <property type="evidence" value="ECO:0007669"/>
    <property type="project" value="InterPro"/>
</dbReference>
<dbReference type="OMA" id="IVAQEDY"/>
<evidence type="ECO:0000256" key="2">
    <source>
        <dbReference type="ARBA" id="ARBA00022618"/>
    </source>
</evidence>
<evidence type="ECO:0008006" key="9">
    <source>
        <dbReference type="Google" id="ProtNLM"/>
    </source>
</evidence>
<feature type="non-terminal residue" evidence="7">
    <location>
        <position position="221"/>
    </location>
</feature>
<keyword evidence="2" id="KW-0132">Cell division</keyword>
<dbReference type="SMART" id="SM00385">
    <property type="entry name" value="CYCLIN"/>
    <property type="match status" value="2"/>
</dbReference>
<comment type="similarity">
    <text evidence="1">Belongs to the cyclin family. Cyclin AB subfamily.</text>
</comment>
<dbReference type="InterPro" id="IPR036915">
    <property type="entry name" value="Cyclin-like_sf"/>
</dbReference>
<protein>
    <recommendedName>
        <fullName evidence="9">Cyclin A</fullName>
    </recommendedName>
</protein>
<sequence length="221" mass="25394">IKRRASPYYIGTVQQEINSNMRGILVDWLVEVAEEYTLVPDTLYLTVSYIDRFLSANVVNRQKLQLLGITCMLVASQEDIFTTASDVTFRKYEEICAPHVDEFCYITDNTYSREEVPSLHLEFMGNYLAELTLIEYDFLRYLPSMIAASAVFVARMTLDPGTCPWSSTLQHYTGYTVSDMRDCIHALHHLQLNRKGCALTAIREKYRNHKFKCVANLSPPP</sequence>
<evidence type="ECO:0000313" key="7">
    <source>
        <dbReference type="EMBL" id="KAH9294446.1"/>
    </source>
</evidence>
<gene>
    <name evidence="7" type="ORF">KI387_040349</name>
</gene>
<feature type="domain" description="Cyclin-like" evidence="5">
    <location>
        <begin position="27"/>
        <end position="112"/>
    </location>
</feature>
<dbReference type="Gene3D" id="1.10.472.10">
    <property type="entry name" value="Cyclin-like"/>
    <property type="match status" value="1"/>
</dbReference>
<dbReference type="AlphaFoldDB" id="A0AA38FAA9"/>
<dbReference type="InterPro" id="IPR039361">
    <property type="entry name" value="Cyclin"/>
</dbReference>
<organism evidence="7 8">
    <name type="scientific">Taxus chinensis</name>
    <name type="common">Chinese yew</name>
    <name type="synonym">Taxus wallichiana var. chinensis</name>
    <dbReference type="NCBI Taxonomy" id="29808"/>
    <lineage>
        <taxon>Eukaryota</taxon>
        <taxon>Viridiplantae</taxon>
        <taxon>Streptophyta</taxon>
        <taxon>Embryophyta</taxon>
        <taxon>Tracheophyta</taxon>
        <taxon>Spermatophyta</taxon>
        <taxon>Pinopsida</taxon>
        <taxon>Pinidae</taxon>
        <taxon>Conifers II</taxon>
        <taxon>Cupressales</taxon>
        <taxon>Taxaceae</taxon>
        <taxon>Taxus</taxon>
    </lineage>
</organism>
<dbReference type="CDD" id="cd20506">
    <property type="entry name" value="CYCLIN_AtCycA-like_rpt2"/>
    <property type="match status" value="1"/>
</dbReference>
<dbReference type="InterPro" id="IPR004367">
    <property type="entry name" value="Cyclin_C-dom"/>
</dbReference>
<evidence type="ECO:0000259" key="6">
    <source>
        <dbReference type="SMART" id="SM01332"/>
    </source>
</evidence>
<accession>A0AA38FAA9</accession>
<dbReference type="SMART" id="SM01332">
    <property type="entry name" value="Cyclin_C"/>
    <property type="match status" value="1"/>
</dbReference>
<dbReference type="EMBL" id="JAHRHJ020000111">
    <property type="protein sequence ID" value="KAH9294446.1"/>
    <property type="molecule type" value="Genomic_DNA"/>
</dbReference>
<dbReference type="InterPro" id="IPR048258">
    <property type="entry name" value="Cyclins_cyclin-box"/>
</dbReference>
<dbReference type="Pfam" id="PF02984">
    <property type="entry name" value="Cyclin_C"/>
    <property type="match status" value="1"/>
</dbReference>
<dbReference type="PANTHER" id="PTHR10177">
    <property type="entry name" value="CYCLINS"/>
    <property type="match status" value="1"/>
</dbReference>
<reference evidence="7 8" key="1">
    <citation type="journal article" date="2021" name="Nat. Plants">
        <title>The Taxus genome provides insights into paclitaxel biosynthesis.</title>
        <authorList>
            <person name="Xiong X."/>
            <person name="Gou J."/>
            <person name="Liao Q."/>
            <person name="Li Y."/>
            <person name="Zhou Q."/>
            <person name="Bi G."/>
            <person name="Li C."/>
            <person name="Du R."/>
            <person name="Wang X."/>
            <person name="Sun T."/>
            <person name="Guo L."/>
            <person name="Liang H."/>
            <person name="Lu P."/>
            <person name="Wu Y."/>
            <person name="Zhang Z."/>
            <person name="Ro D.K."/>
            <person name="Shang Y."/>
            <person name="Huang S."/>
            <person name="Yan J."/>
        </authorList>
    </citation>
    <scope>NUCLEOTIDE SEQUENCE [LARGE SCALE GENOMIC DNA]</scope>
    <source>
        <strain evidence="7">Ta-2019</strain>
    </source>
</reference>
<dbReference type="GO" id="GO:0044772">
    <property type="term" value="P:mitotic cell cycle phase transition"/>
    <property type="evidence" value="ECO:0007669"/>
    <property type="project" value="InterPro"/>
</dbReference>
<dbReference type="PROSITE" id="PS00292">
    <property type="entry name" value="CYCLINS"/>
    <property type="match status" value="1"/>
</dbReference>
<dbReference type="FunFam" id="1.10.472.10:FF:000013">
    <property type="entry name" value="Cyclin A1"/>
    <property type="match status" value="1"/>
</dbReference>
<dbReference type="InterPro" id="IPR013763">
    <property type="entry name" value="Cyclin-like_dom"/>
</dbReference>
<comment type="caution">
    <text evidence="7">The sequence shown here is derived from an EMBL/GenBank/DDBJ whole genome shotgun (WGS) entry which is preliminary data.</text>
</comment>
<feature type="non-terminal residue" evidence="7">
    <location>
        <position position="1"/>
    </location>
</feature>
<dbReference type="InterPro" id="IPR046965">
    <property type="entry name" value="Cyclin_A/B-like"/>
</dbReference>
<evidence type="ECO:0000313" key="8">
    <source>
        <dbReference type="Proteomes" id="UP000824469"/>
    </source>
</evidence>
<keyword evidence="8" id="KW-1185">Reference proteome</keyword>
<keyword evidence="4" id="KW-0131">Cell cycle</keyword>
<feature type="domain" description="Cyclin C-terminal" evidence="6">
    <location>
        <begin position="44"/>
        <end position="220"/>
    </location>
</feature>
<dbReference type="PIRSF" id="PIRSF001771">
    <property type="entry name" value="Cyclin_A_B_D_E"/>
    <property type="match status" value="1"/>
</dbReference>
<dbReference type="GO" id="GO:0051301">
    <property type="term" value="P:cell division"/>
    <property type="evidence" value="ECO:0007669"/>
    <property type="project" value="UniProtKB-KW"/>
</dbReference>
<proteinExistence type="inferred from homology"/>
<name>A0AA38FAA9_TAXCH</name>
<evidence type="ECO:0000256" key="1">
    <source>
        <dbReference type="ARBA" id="ARBA00006955"/>
    </source>
</evidence>
<keyword evidence="3" id="KW-0195">Cyclin</keyword>
<dbReference type="Proteomes" id="UP000824469">
    <property type="component" value="Unassembled WGS sequence"/>
</dbReference>
<evidence type="ECO:0000256" key="4">
    <source>
        <dbReference type="ARBA" id="ARBA00023306"/>
    </source>
</evidence>
<feature type="domain" description="Cyclin-like" evidence="5">
    <location>
        <begin position="114"/>
        <end position="189"/>
    </location>
</feature>
<evidence type="ECO:0000256" key="3">
    <source>
        <dbReference type="ARBA" id="ARBA00023127"/>
    </source>
</evidence>
<dbReference type="SUPFAM" id="SSF47954">
    <property type="entry name" value="Cyclin-like"/>
    <property type="match status" value="2"/>
</dbReference>